<dbReference type="PANTHER" id="PTHR42985">
    <property type="entry name" value="SODIUM-COUPLED MONOCARBOXYLATE TRANSPORTER"/>
    <property type="match status" value="1"/>
</dbReference>
<dbReference type="EMBL" id="NEDP02001613">
    <property type="protein sequence ID" value="OWF52874.1"/>
    <property type="molecule type" value="Genomic_DNA"/>
</dbReference>
<dbReference type="NCBIfam" id="TIGR00813">
    <property type="entry name" value="sss"/>
    <property type="match status" value="1"/>
</dbReference>
<dbReference type="GO" id="GO:0005886">
    <property type="term" value="C:plasma membrane"/>
    <property type="evidence" value="ECO:0007669"/>
    <property type="project" value="UniProtKB-SubCell"/>
</dbReference>
<evidence type="ECO:0000256" key="12">
    <source>
        <dbReference type="SAM" id="Phobius"/>
    </source>
</evidence>
<dbReference type="GO" id="GO:0006814">
    <property type="term" value="P:sodium ion transport"/>
    <property type="evidence" value="ECO:0007669"/>
    <property type="project" value="UniProtKB-KW"/>
</dbReference>
<keyword evidence="7" id="KW-0915">Sodium</keyword>
<feature type="transmembrane region" description="Helical" evidence="12">
    <location>
        <begin position="56"/>
        <end position="75"/>
    </location>
</feature>
<keyword evidence="10" id="KW-0739">Sodium transport</keyword>
<feature type="transmembrane region" description="Helical" evidence="12">
    <location>
        <begin position="444"/>
        <end position="462"/>
    </location>
</feature>
<evidence type="ECO:0000256" key="10">
    <source>
        <dbReference type="ARBA" id="ARBA00023201"/>
    </source>
</evidence>
<feature type="transmembrane region" description="Helical" evidence="12">
    <location>
        <begin position="162"/>
        <end position="184"/>
    </location>
</feature>
<organism evidence="13 14">
    <name type="scientific">Mizuhopecten yessoensis</name>
    <name type="common">Japanese scallop</name>
    <name type="synonym">Patinopecten yessoensis</name>
    <dbReference type="NCBI Taxonomy" id="6573"/>
    <lineage>
        <taxon>Eukaryota</taxon>
        <taxon>Metazoa</taxon>
        <taxon>Spiralia</taxon>
        <taxon>Lophotrochozoa</taxon>
        <taxon>Mollusca</taxon>
        <taxon>Bivalvia</taxon>
        <taxon>Autobranchia</taxon>
        <taxon>Pteriomorphia</taxon>
        <taxon>Pectinida</taxon>
        <taxon>Pectinoidea</taxon>
        <taxon>Pectinidae</taxon>
        <taxon>Mizuhopecten</taxon>
    </lineage>
</organism>
<protein>
    <submittedName>
        <fullName evidence="13">Sodium-dependent multivitamin transporter</fullName>
    </submittedName>
</protein>
<dbReference type="STRING" id="6573.A0A210QVW9"/>
<evidence type="ECO:0000256" key="6">
    <source>
        <dbReference type="ARBA" id="ARBA00022989"/>
    </source>
</evidence>
<dbReference type="OrthoDB" id="6121422at2759"/>
<feature type="transmembrane region" description="Helical" evidence="12">
    <location>
        <begin position="81"/>
        <end position="109"/>
    </location>
</feature>
<comment type="subcellular location">
    <subcellularLocation>
        <location evidence="1">Cell membrane</location>
        <topology evidence="1">Multi-pass membrane protein</topology>
    </subcellularLocation>
</comment>
<feature type="transmembrane region" description="Helical" evidence="12">
    <location>
        <begin position="280"/>
        <end position="306"/>
    </location>
</feature>
<evidence type="ECO:0000313" key="13">
    <source>
        <dbReference type="EMBL" id="OWF52874.1"/>
    </source>
</evidence>
<proteinExistence type="inferred from homology"/>
<evidence type="ECO:0000256" key="7">
    <source>
        <dbReference type="ARBA" id="ARBA00023053"/>
    </source>
</evidence>
<accession>A0A210QVW9</accession>
<evidence type="ECO:0000313" key="14">
    <source>
        <dbReference type="Proteomes" id="UP000242188"/>
    </source>
</evidence>
<feature type="transmembrane region" description="Helical" evidence="12">
    <location>
        <begin position="344"/>
        <end position="366"/>
    </location>
</feature>
<evidence type="ECO:0000256" key="9">
    <source>
        <dbReference type="ARBA" id="ARBA00023136"/>
    </source>
</evidence>
<reference evidence="13 14" key="1">
    <citation type="journal article" date="2017" name="Nat. Ecol. Evol.">
        <title>Scallop genome provides insights into evolution of bilaterian karyotype and development.</title>
        <authorList>
            <person name="Wang S."/>
            <person name="Zhang J."/>
            <person name="Jiao W."/>
            <person name="Li J."/>
            <person name="Xun X."/>
            <person name="Sun Y."/>
            <person name="Guo X."/>
            <person name="Huan P."/>
            <person name="Dong B."/>
            <person name="Zhang L."/>
            <person name="Hu X."/>
            <person name="Sun X."/>
            <person name="Wang J."/>
            <person name="Zhao C."/>
            <person name="Wang Y."/>
            <person name="Wang D."/>
            <person name="Huang X."/>
            <person name="Wang R."/>
            <person name="Lv J."/>
            <person name="Li Y."/>
            <person name="Zhang Z."/>
            <person name="Liu B."/>
            <person name="Lu W."/>
            <person name="Hui Y."/>
            <person name="Liang J."/>
            <person name="Zhou Z."/>
            <person name="Hou R."/>
            <person name="Li X."/>
            <person name="Liu Y."/>
            <person name="Li H."/>
            <person name="Ning X."/>
            <person name="Lin Y."/>
            <person name="Zhao L."/>
            <person name="Xing Q."/>
            <person name="Dou J."/>
            <person name="Li Y."/>
            <person name="Mao J."/>
            <person name="Guo H."/>
            <person name="Dou H."/>
            <person name="Li T."/>
            <person name="Mu C."/>
            <person name="Jiang W."/>
            <person name="Fu Q."/>
            <person name="Fu X."/>
            <person name="Miao Y."/>
            <person name="Liu J."/>
            <person name="Yu Q."/>
            <person name="Li R."/>
            <person name="Liao H."/>
            <person name="Li X."/>
            <person name="Kong Y."/>
            <person name="Jiang Z."/>
            <person name="Chourrout D."/>
            <person name="Li R."/>
            <person name="Bao Z."/>
        </authorList>
    </citation>
    <scope>NUCLEOTIDE SEQUENCE [LARGE SCALE GENOMIC DNA]</scope>
    <source>
        <strain evidence="13 14">PY_sf001</strain>
    </source>
</reference>
<dbReference type="AlphaFoldDB" id="A0A210QVW9"/>
<evidence type="ECO:0000256" key="1">
    <source>
        <dbReference type="ARBA" id="ARBA00004651"/>
    </source>
</evidence>
<keyword evidence="3" id="KW-0813">Transport</keyword>
<dbReference type="GO" id="GO:0015293">
    <property type="term" value="F:symporter activity"/>
    <property type="evidence" value="ECO:0007669"/>
    <property type="project" value="TreeGrafter"/>
</dbReference>
<dbReference type="Gene3D" id="1.20.1730.10">
    <property type="entry name" value="Sodium/glucose cotransporter"/>
    <property type="match status" value="1"/>
</dbReference>
<feature type="transmembrane region" description="Helical" evidence="12">
    <location>
        <begin position="196"/>
        <end position="219"/>
    </location>
</feature>
<dbReference type="InterPro" id="IPR038377">
    <property type="entry name" value="Na/Glc_symporter_sf"/>
</dbReference>
<dbReference type="PROSITE" id="PS50283">
    <property type="entry name" value="NA_SOLUT_SYMP_3"/>
    <property type="match status" value="1"/>
</dbReference>
<evidence type="ECO:0000256" key="2">
    <source>
        <dbReference type="ARBA" id="ARBA00006434"/>
    </source>
</evidence>
<dbReference type="Proteomes" id="UP000242188">
    <property type="component" value="Unassembled WGS sequence"/>
</dbReference>
<keyword evidence="4" id="KW-1003">Cell membrane</keyword>
<keyword evidence="14" id="KW-1185">Reference proteome</keyword>
<feature type="transmembrane region" description="Helical" evidence="12">
    <location>
        <begin position="129"/>
        <end position="150"/>
    </location>
</feature>
<dbReference type="PANTHER" id="PTHR42985:SF40">
    <property type="entry name" value="LD47995P-RELATED"/>
    <property type="match status" value="1"/>
</dbReference>
<keyword evidence="6 12" id="KW-1133">Transmembrane helix</keyword>
<dbReference type="Pfam" id="PF00474">
    <property type="entry name" value="SSF"/>
    <property type="match status" value="1"/>
</dbReference>
<keyword evidence="9 12" id="KW-0472">Membrane</keyword>
<feature type="transmembrane region" description="Helical" evidence="12">
    <location>
        <begin position="413"/>
        <end position="437"/>
    </location>
</feature>
<feature type="transmembrane region" description="Helical" evidence="12">
    <location>
        <begin position="16"/>
        <end position="35"/>
    </location>
</feature>
<feature type="transmembrane region" description="Helical" evidence="12">
    <location>
        <begin position="387"/>
        <end position="407"/>
    </location>
</feature>
<evidence type="ECO:0000256" key="8">
    <source>
        <dbReference type="ARBA" id="ARBA00023065"/>
    </source>
</evidence>
<gene>
    <name evidence="13" type="ORF">KP79_PYT12865</name>
</gene>
<comment type="similarity">
    <text evidence="2 11">Belongs to the sodium:solute symporter (SSF) (TC 2.A.21) family.</text>
</comment>
<keyword evidence="8" id="KW-0406">Ion transport</keyword>
<feature type="transmembrane region" description="Helical" evidence="12">
    <location>
        <begin position="518"/>
        <end position="540"/>
    </location>
</feature>
<comment type="caution">
    <text evidence="13">The sequence shown here is derived from an EMBL/GenBank/DDBJ whole genome shotgun (WGS) entry which is preliminary data.</text>
</comment>
<evidence type="ECO:0000256" key="4">
    <source>
        <dbReference type="ARBA" id="ARBA00022475"/>
    </source>
</evidence>
<keyword evidence="5 12" id="KW-0812">Transmembrane</keyword>
<dbReference type="InterPro" id="IPR051163">
    <property type="entry name" value="Sodium:Solute_Symporter_SSF"/>
</dbReference>
<evidence type="ECO:0000256" key="3">
    <source>
        <dbReference type="ARBA" id="ARBA00022448"/>
    </source>
</evidence>
<evidence type="ECO:0000256" key="11">
    <source>
        <dbReference type="RuleBase" id="RU362091"/>
    </source>
</evidence>
<dbReference type="InterPro" id="IPR001734">
    <property type="entry name" value="Na/solute_symporter"/>
</dbReference>
<sequence>MSSAPSDSPGFVVVDYVLFACVIAISIGIGIFHACAGGRQKTGLEYHLGNRNIQTFPLILSMLVTTQSSILMLGIPAETYLYGGVMLFSSFGFFLSYLIGARIVVPMLYPLKLTTVSEYYQLRYKGKAVRLFIATCMILLNGIYIGVVVMGQAVAMAGVTRIPSWASMLAVSVAAVLYTSIGGIKAVIWTDVFQCSIMLFGILSVIIKGTIDAGGAAYVWEVNTASDRLDIFNFDPDPLVQYTLWSLVIGGTCKLFFAVVKQSAIQRMSSCKTQKEATTVYLLSGPAFLLTMSLACGEGLVAYAYFTSKGCDPLESKQVPNPNQLLPYMVVDIFRNFPGMSGMFLAAVVSASLSSVSSSLASMSSITHEDFIKPHFPRLSDATVTRLSKCSVVVYGIVGLGISFMVAEFPGSVFKVASSMLSVFGVPVVGVYLYSIFFPSATQIGAILGGVVGTCLVFWINIGSAFNKKLQPAALQPAPTDQCWNVTQTNVTESVISDVIKVKERPEGLDALYSLSNYWFDAVGLLCLLLVAGIVSCVVGRPKMEDSDGRYLFSFGERTCPCLPKSVRRIACCGDKLEQKGVGLPNKRNLATFFLSSLAKGYDPVQSTYSSVESRKTRSYRVVALG</sequence>
<feature type="transmembrane region" description="Helical" evidence="12">
    <location>
        <begin position="239"/>
        <end position="260"/>
    </location>
</feature>
<evidence type="ECO:0000256" key="5">
    <source>
        <dbReference type="ARBA" id="ARBA00022692"/>
    </source>
</evidence>
<name>A0A210QVW9_MIZYE</name>